<dbReference type="AlphaFoldDB" id="A0A4P7N3P0"/>
<feature type="transmembrane region" description="Helical" evidence="1">
    <location>
        <begin position="170"/>
        <end position="193"/>
    </location>
</feature>
<sequence length="257" mass="28285">MTARIYIQYTDTRRIPIRSYWSSWPSLPGCKQSHRIERIIRYPGMVLLVGTQGIMAWVKSLGTLPHRWGWSLHSGGPGSNSNAARATSNRRVQYSSVMVLFGFCPCKPWLPRLDASHSMKLLTIGKCERQVGKAEFQGRLVSFDKWSDSKLAFAGVVIPVRRYLPVWRELSTLLLGPSTIIAVAALAILPFSLQNTALLLVSDPWTRTGSTCSFSLLIASDLLPSLAISTIATTNRILLSFPVGSTPITSANGTLIP</sequence>
<keyword evidence="1" id="KW-1133">Transmembrane helix</keyword>
<dbReference type="Proteomes" id="UP000294847">
    <property type="component" value="Chromosome 2"/>
</dbReference>
<organism evidence="2 3">
    <name type="scientific">Pyricularia oryzae</name>
    <name type="common">Rice blast fungus</name>
    <name type="synonym">Magnaporthe oryzae</name>
    <dbReference type="NCBI Taxonomy" id="318829"/>
    <lineage>
        <taxon>Eukaryota</taxon>
        <taxon>Fungi</taxon>
        <taxon>Dikarya</taxon>
        <taxon>Ascomycota</taxon>
        <taxon>Pezizomycotina</taxon>
        <taxon>Sordariomycetes</taxon>
        <taxon>Sordariomycetidae</taxon>
        <taxon>Magnaporthales</taxon>
        <taxon>Pyriculariaceae</taxon>
        <taxon>Pyricularia</taxon>
    </lineage>
</organism>
<evidence type="ECO:0000313" key="2">
    <source>
        <dbReference type="EMBL" id="QBZ55641.1"/>
    </source>
</evidence>
<dbReference type="EMBL" id="CP034205">
    <property type="protein sequence ID" value="QBZ55641.1"/>
    <property type="molecule type" value="Genomic_DNA"/>
</dbReference>
<gene>
    <name evidence="2" type="ORF">PoMZ_00543</name>
</gene>
<accession>A0A4P7N3P0</accession>
<evidence type="ECO:0000256" key="1">
    <source>
        <dbReference type="SAM" id="Phobius"/>
    </source>
</evidence>
<proteinExistence type="predicted"/>
<keyword evidence="1" id="KW-0812">Transmembrane</keyword>
<reference evidence="2 3" key="1">
    <citation type="journal article" date="2019" name="Mol. Biol. Evol.">
        <title>Blast fungal genomes show frequent chromosomal changes, gene gains and losses, and effector gene turnover.</title>
        <authorList>
            <person name="Gomez Luciano L.B."/>
            <person name="Jason Tsai I."/>
            <person name="Chuma I."/>
            <person name="Tosa Y."/>
            <person name="Chen Y.H."/>
            <person name="Li J.Y."/>
            <person name="Li M.Y."/>
            <person name="Jade Lu M.Y."/>
            <person name="Nakayashiki H."/>
            <person name="Li W.H."/>
        </authorList>
    </citation>
    <scope>NUCLEOTIDE SEQUENCE [LARGE SCALE GENOMIC DNA]</scope>
    <source>
        <strain evidence="2">MZ5-1-6</strain>
    </source>
</reference>
<name>A0A4P7N3P0_PYROR</name>
<protein>
    <submittedName>
        <fullName evidence="2">Uncharacterized protein</fullName>
    </submittedName>
</protein>
<evidence type="ECO:0000313" key="3">
    <source>
        <dbReference type="Proteomes" id="UP000294847"/>
    </source>
</evidence>
<keyword evidence="1" id="KW-0472">Membrane</keyword>